<reference evidence="2" key="1">
    <citation type="journal article" date="2023" name="G3 (Bethesda)">
        <title>Genome assembly and association tests identify interacting loci associated with vigor, precocity, and sex in interspecific pistachio rootstocks.</title>
        <authorList>
            <person name="Palmer W."/>
            <person name="Jacygrad E."/>
            <person name="Sagayaradj S."/>
            <person name="Cavanaugh K."/>
            <person name="Han R."/>
            <person name="Bertier L."/>
            <person name="Beede B."/>
            <person name="Kafkas S."/>
            <person name="Golino D."/>
            <person name="Preece J."/>
            <person name="Michelmore R."/>
        </authorList>
    </citation>
    <scope>NUCLEOTIDE SEQUENCE [LARGE SCALE GENOMIC DNA]</scope>
</reference>
<evidence type="ECO:0000313" key="1">
    <source>
        <dbReference type="EMBL" id="KAJ0105628.1"/>
    </source>
</evidence>
<comment type="caution">
    <text evidence="1">The sequence shown here is derived from an EMBL/GenBank/DDBJ whole genome shotgun (WGS) entry which is preliminary data.</text>
</comment>
<evidence type="ECO:0000313" key="2">
    <source>
        <dbReference type="Proteomes" id="UP001164250"/>
    </source>
</evidence>
<gene>
    <name evidence="1" type="ORF">Patl1_19261</name>
</gene>
<keyword evidence="2" id="KW-1185">Reference proteome</keyword>
<organism evidence="1 2">
    <name type="scientific">Pistacia atlantica</name>
    <dbReference type="NCBI Taxonomy" id="434234"/>
    <lineage>
        <taxon>Eukaryota</taxon>
        <taxon>Viridiplantae</taxon>
        <taxon>Streptophyta</taxon>
        <taxon>Embryophyta</taxon>
        <taxon>Tracheophyta</taxon>
        <taxon>Spermatophyta</taxon>
        <taxon>Magnoliopsida</taxon>
        <taxon>eudicotyledons</taxon>
        <taxon>Gunneridae</taxon>
        <taxon>Pentapetalae</taxon>
        <taxon>rosids</taxon>
        <taxon>malvids</taxon>
        <taxon>Sapindales</taxon>
        <taxon>Anacardiaceae</taxon>
        <taxon>Pistacia</taxon>
    </lineage>
</organism>
<accession>A0ACC1C0Z7</accession>
<protein>
    <submittedName>
        <fullName evidence="1">Uncharacterized protein</fullName>
    </submittedName>
</protein>
<dbReference type="Proteomes" id="UP001164250">
    <property type="component" value="Chromosome 2"/>
</dbReference>
<sequence length="203" mass="22322">MVESFVSNYRATHNGKFPTVTNAQKNMGGSFYVIRTILQELEYESKMSSSDRRTDKNLGVGVIKKNKVTVDVDVESQNELHKIVAEDVEIVDTSDRHLETEGGPLASSVAGRTLFEEVAKPAVHGGQSGSEDGEKEAVGVSSNFVASERRILEGETEEVSHPHLVNADEKEEQNKSDYLLDPGDVKRKDEPYKGSSEPEQNAV</sequence>
<dbReference type="EMBL" id="CM047898">
    <property type="protein sequence ID" value="KAJ0105628.1"/>
    <property type="molecule type" value="Genomic_DNA"/>
</dbReference>
<name>A0ACC1C0Z7_9ROSI</name>
<proteinExistence type="predicted"/>